<dbReference type="RefSeq" id="WP_111064541.1">
    <property type="nucleotide sequence ID" value="NZ_JBHUCU010000030.1"/>
</dbReference>
<feature type="transmembrane region" description="Helical" evidence="1">
    <location>
        <begin position="274"/>
        <end position="290"/>
    </location>
</feature>
<dbReference type="OrthoDB" id="1466907at2"/>
<proteinExistence type="predicted"/>
<keyword evidence="3" id="KW-1185">Reference proteome</keyword>
<accession>A0A2W1NJK7</accession>
<keyword evidence="1" id="KW-0472">Membrane</keyword>
<dbReference type="AlphaFoldDB" id="A0A2W1NJK7"/>
<feature type="transmembrane region" description="Helical" evidence="1">
    <location>
        <begin position="53"/>
        <end position="75"/>
    </location>
</feature>
<protein>
    <recommendedName>
        <fullName evidence="4">Beta-carotene 15,15'-monooxygenase</fullName>
    </recommendedName>
</protein>
<organism evidence="2 3">
    <name type="scientific">Putridiphycobacter roseus</name>
    <dbReference type="NCBI Taxonomy" id="2219161"/>
    <lineage>
        <taxon>Bacteria</taxon>
        <taxon>Pseudomonadati</taxon>
        <taxon>Bacteroidota</taxon>
        <taxon>Flavobacteriia</taxon>
        <taxon>Flavobacteriales</taxon>
        <taxon>Crocinitomicaceae</taxon>
        <taxon>Putridiphycobacter</taxon>
    </lineage>
</organism>
<name>A0A2W1NJK7_9FLAO</name>
<feature type="transmembrane region" description="Helical" evidence="1">
    <location>
        <begin position="249"/>
        <end position="268"/>
    </location>
</feature>
<feature type="transmembrane region" description="Helical" evidence="1">
    <location>
        <begin position="214"/>
        <end position="237"/>
    </location>
</feature>
<dbReference type="EMBL" id="QKSB01000016">
    <property type="protein sequence ID" value="PZE15802.1"/>
    <property type="molecule type" value="Genomic_DNA"/>
</dbReference>
<dbReference type="Proteomes" id="UP000249248">
    <property type="component" value="Unassembled WGS sequence"/>
</dbReference>
<sequence>MIKLFKSNIPLTVVISVLLVLVFSSQVFFNPEIFKYYFFDWYAPFLNWIYAHQNIEFIFSVLFVVITGILLNTAFNKTSFYIKSTALPIFIYVTVMSTFGGFYFQTSLVVDLVFALTFLKLIELDQNKTAIHIGFTAGLILGIGFLFSYWILPVGFLVFYSLVTFRPFVFREWLVTLLGMSLPFVYLLSIQYLFIEKTTVQPLLLSQKVVAWNVYDISAFILLLIIALLGIIGLFKHFKFVSIIESKQINVLLFFTVLTGLLSLGIYLIHGVNYFLFTVPLVFILSIYLLNTKRERLMSILFFLLLVLNMLRIFVF</sequence>
<evidence type="ECO:0000313" key="2">
    <source>
        <dbReference type="EMBL" id="PZE15802.1"/>
    </source>
</evidence>
<evidence type="ECO:0008006" key="4">
    <source>
        <dbReference type="Google" id="ProtNLM"/>
    </source>
</evidence>
<feature type="transmembrane region" description="Helical" evidence="1">
    <location>
        <begin position="174"/>
        <end position="194"/>
    </location>
</feature>
<feature type="transmembrane region" description="Helical" evidence="1">
    <location>
        <begin position="297"/>
        <end position="315"/>
    </location>
</feature>
<evidence type="ECO:0000313" key="3">
    <source>
        <dbReference type="Proteomes" id="UP000249248"/>
    </source>
</evidence>
<gene>
    <name evidence="2" type="ORF">DNU06_16145</name>
</gene>
<comment type="caution">
    <text evidence="2">The sequence shown here is derived from an EMBL/GenBank/DDBJ whole genome shotgun (WGS) entry which is preliminary data.</text>
</comment>
<feature type="transmembrane region" description="Helical" evidence="1">
    <location>
        <begin position="130"/>
        <end position="162"/>
    </location>
</feature>
<keyword evidence="1" id="KW-1133">Transmembrane helix</keyword>
<evidence type="ECO:0000256" key="1">
    <source>
        <dbReference type="SAM" id="Phobius"/>
    </source>
</evidence>
<keyword evidence="1" id="KW-0812">Transmembrane</keyword>
<feature type="transmembrane region" description="Helical" evidence="1">
    <location>
        <begin position="87"/>
        <end position="110"/>
    </location>
</feature>
<reference evidence="2 3" key="1">
    <citation type="submission" date="2018-06" db="EMBL/GenBank/DDBJ databases">
        <title>The draft genome sequence of Crocinitomix sp. SM1701.</title>
        <authorList>
            <person name="Zhang X."/>
        </authorList>
    </citation>
    <scope>NUCLEOTIDE SEQUENCE [LARGE SCALE GENOMIC DNA]</scope>
    <source>
        <strain evidence="2 3">SM1701</strain>
    </source>
</reference>